<keyword evidence="2" id="KW-1185">Reference proteome</keyword>
<dbReference type="STRING" id="395494.Galf_1403"/>
<dbReference type="eggNOG" id="COG4255">
    <property type="taxonomic scope" value="Bacteria"/>
</dbReference>
<organism evidence="1 2">
    <name type="scientific">Gallionella capsiferriformans (strain ES-2)</name>
    <name type="common">Gallionella ferruginea capsiferriformans (strain ES-2)</name>
    <dbReference type="NCBI Taxonomy" id="395494"/>
    <lineage>
        <taxon>Bacteria</taxon>
        <taxon>Pseudomonadati</taxon>
        <taxon>Pseudomonadota</taxon>
        <taxon>Betaproteobacteria</taxon>
        <taxon>Nitrosomonadales</taxon>
        <taxon>Gallionellaceae</taxon>
        <taxon>Gallionella</taxon>
    </lineage>
</organism>
<dbReference type="PIRSF" id="PIRSF015283">
    <property type="entry name" value="Regulatory_RpfE"/>
    <property type="match status" value="1"/>
</dbReference>
<dbReference type="RefSeq" id="WP_013293368.1">
    <property type="nucleotide sequence ID" value="NC_014394.1"/>
</dbReference>
<proteinExistence type="predicted"/>
<dbReference type="EMBL" id="CP002159">
    <property type="protein sequence ID" value="ADL55429.1"/>
    <property type="molecule type" value="Genomic_DNA"/>
</dbReference>
<name>D9SFY2_GALCS</name>
<reference evidence="1 2" key="1">
    <citation type="submission" date="2010-08" db="EMBL/GenBank/DDBJ databases">
        <title>Complete sequence of Gallionella capsiferriformans ES-2.</title>
        <authorList>
            <consortium name="US DOE Joint Genome Institute"/>
            <person name="Lucas S."/>
            <person name="Copeland A."/>
            <person name="Lapidus A."/>
            <person name="Cheng J.-F."/>
            <person name="Bruce D."/>
            <person name="Goodwin L."/>
            <person name="Pitluck S."/>
            <person name="Chertkov O."/>
            <person name="Davenport K.W."/>
            <person name="Detter J.C."/>
            <person name="Han C."/>
            <person name="Tapia R."/>
            <person name="Land M."/>
            <person name="Hauser L."/>
            <person name="Chang Y.-J."/>
            <person name="Jeffries C."/>
            <person name="Kyrpides N."/>
            <person name="Ivanova N."/>
            <person name="Mikhailova N."/>
            <person name="Shelobolina E.S."/>
            <person name="Picardal F."/>
            <person name="Roden E."/>
            <person name="Emerson D."/>
            <person name="Woyke T."/>
        </authorList>
    </citation>
    <scope>NUCLEOTIDE SEQUENCE [LARGE SCALE GENOMIC DNA]</scope>
    <source>
        <strain evidence="1 2">ES-2</strain>
    </source>
</reference>
<sequence>MKKVHLVITDLCLPKEFAAEVCAGLQLPALEKLLARGVSTGQPRADSLSLDACVCGLFSVSSGIASLSAAFDGLPAGVWLRADPVHVRLQREQVVLLPDVAVSPDEAMQFCISLNAHFSEQGVTFFAPHPNRWYVCLNEHPDIQTMPLSQAAGRNIHGNLPEGTEARRWHQLFNEIQMLLFANPLNAVREARGDVPVNSVWFWGNGPQSAPVQGEYDHVSSDEVLLEMLASAADIPYSAWPSEWQASEDRQLLVWTGLRRALQRGDLAGWRDALQSFETGYAKPLWQALRSGKIEQLTVDLVGGGSLQQLSLTRFDTWAFWRRSKTLAGYSEASAS</sequence>
<dbReference type="Proteomes" id="UP000001235">
    <property type="component" value="Chromosome"/>
</dbReference>
<evidence type="ECO:0000313" key="1">
    <source>
        <dbReference type="EMBL" id="ADL55429.1"/>
    </source>
</evidence>
<evidence type="ECO:0000313" key="2">
    <source>
        <dbReference type="Proteomes" id="UP000001235"/>
    </source>
</evidence>
<dbReference type="KEGG" id="gca:Galf_1403"/>
<dbReference type="AlphaFoldDB" id="D9SFY2"/>
<accession>D9SFY2</accession>
<gene>
    <name evidence="1" type="ordered locus">Galf_1403</name>
</gene>
<dbReference type="InterPro" id="IPR016631">
    <property type="entry name" value="Regulatory_RpfE"/>
</dbReference>
<protein>
    <submittedName>
        <fullName evidence="1">2,3-bisphosphoglycerate-independent phosphoglycerate mutase</fullName>
    </submittedName>
</protein>
<dbReference type="OrthoDB" id="5295974at2"/>
<dbReference type="HOGENOM" id="CLU_037503_0_0_4"/>